<name>A0A448WK29_9PLAT</name>
<comment type="caution">
    <text evidence="2">The sequence shown here is derived from an EMBL/GenBank/DDBJ whole genome shotgun (WGS) entry which is preliminary data.</text>
</comment>
<evidence type="ECO:0000256" key="1">
    <source>
        <dbReference type="SAM" id="Coils"/>
    </source>
</evidence>
<keyword evidence="1" id="KW-0175">Coiled coil</keyword>
<protein>
    <submittedName>
        <fullName evidence="2">Uncharacterized protein</fullName>
    </submittedName>
</protein>
<dbReference type="EMBL" id="CAAALY010018664">
    <property type="protein sequence ID" value="VEL13708.1"/>
    <property type="molecule type" value="Genomic_DNA"/>
</dbReference>
<evidence type="ECO:0000313" key="2">
    <source>
        <dbReference type="EMBL" id="VEL13708.1"/>
    </source>
</evidence>
<dbReference type="AlphaFoldDB" id="A0A448WK29"/>
<evidence type="ECO:0000313" key="3">
    <source>
        <dbReference type="Proteomes" id="UP000784294"/>
    </source>
</evidence>
<accession>A0A448WK29</accession>
<keyword evidence="3" id="KW-1185">Reference proteome</keyword>
<proteinExistence type="predicted"/>
<gene>
    <name evidence="2" type="ORF">PXEA_LOCUS7148</name>
</gene>
<sequence length="94" mass="10947">MEDKETLSARLTEQLREADGLVHRLTENTEDLASRLRNKQEEIARINGHIDAMQRDKNQIQVRGSGHHGLGMRVGEINKEERRERERIGEECEE</sequence>
<feature type="coiled-coil region" evidence="1">
    <location>
        <begin position="22"/>
        <end position="56"/>
    </location>
</feature>
<dbReference type="Proteomes" id="UP000784294">
    <property type="component" value="Unassembled WGS sequence"/>
</dbReference>
<reference evidence="2" key="1">
    <citation type="submission" date="2018-11" db="EMBL/GenBank/DDBJ databases">
        <authorList>
            <consortium name="Pathogen Informatics"/>
        </authorList>
    </citation>
    <scope>NUCLEOTIDE SEQUENCE</scope>
</reference>
<organism evidence="2 3">
    <name type="scientific">Protopolystoma xenopodis</name>
    <dbReference type="NCBI Taxonomy" id="117903"/>
    <lineage>
        <taxon>Eukaryota</taxon>
        <taxon>Metazoa</taxon>
        <taxon>Spiralia</taxon>
        <taxon>Lophotrochozoa</taxon>
        <taxon>Platyhelminthes</taxon>
        <taxon>Monogenea</taxon>
        <taxon>Polyopisthocotylea</taxon>
        <taxon>Polystomatidea</taxon>
        <taxon>Polystomatidae</taxon>
        <taxon>Protopolystoma</taxon>
    </lineage>
</organism>